<proteinExistence type="predicted"/>
<dbReference type="EMBL" id="NAJN01000836">
    <property type="protein sequence ID" value="TKA68232.1"/>
    <property type="molecule type" value="Genomic_DNA"/>
</dbReference>
<dbReference type="InterPro" id="IPR013088">
    <property type="entry name" value="Znf_NHR/GATA"/>
</dbReference>
<dbReference type="PANTHER" id="PTHR45658:SF123">
    <property type="entry name" value="GATA-TYPE DOMAIN-CONTAINING PROTEIN"/>
    <property type="match status" value="1"/>
</dbReference>
<dbReference type="PANTHER" id="PTHR45658">
    <property type="entry name" value="GATA TRANSCRIPTION FACTOR"/>
    <property type="match status" value="1"/>
</dbReference>
<organism evidence="7 8">
    <name type="scientific">Cryomyces minteri</name>
    <dbReference type="NCBI Taxonomy" id="331657"/>
    <lineage>
        <taxon>Eukaryota</taxon>
        <taxon>Fungi</taxon>
        <taxon>Dikarya</taxon>
        <taxon>Ascomycota</taxon>
        <taxon>Pezizomycotina</taxon>
        <taxon>Dothideomycetes</taxon>
        <taxon>Dothideomycetes incertae sedis</taxon>
        <taxon>Cryomyces</taxon>
    </lineage>
</organism>
<dbReference type="GO" id="GO:0043565">
    <property type="term" value="F:sequence-specific DNA binding"/>
    <property type="evidence" value="ECO:0007669"/>
    <property type="project" value="InterPro"/>
</dbReference>
<dbReference type="PROSITE" id="PS00344">
    <property type="entry name" value="GATA_ZN_FINGER_1"/>
    <property type="match status" value="1"/>
</dbReference>
<gene>
    <name evidence="7" type="ORF">B0A49_10022</name>
</gene>
<evidence type="ECO:0000313" key="8">
    <source>
        <dbReference type="Proteomes" id="UP000308768"/>
    </source>
</evidence>
<dbReference type="GO" id="GO:0006355">
    <property type="term" value="P:regulation of DNA-templated transcription"/>
    <property type="evidence" value="ECO:0007669"/>
    <property type="project" value="InterPro"/>
</dbReference>
<sequence>MNPPNFPYGYSQYRPQHPFSTSSTNVPGPIYQPSTTCAAPTRYPTTWKSDGTEVSRAEESKRAGRVTVPAYGEFVKRHLDVFDLEASLNEIAEGSGKMLDFARHLAEVDSLIMKGRQNLEFLARIRDVIVTQQAALAEQAHDRQFKGANDYDSEDANGYADDSRTGGFAGSDTKKRRGRAAPPGRCHSCNRAETPEWRRGPDGARTLCNACGLHYAKLTRKVGASKAALASSSLRSKSMGPGSPPM</sequence>
<name>A0A4U0WWV1_9PEZI</name>
<dbReference type="STRING" id="331657.A0A4U0WWV1"/>
<keyword evidence="3" id="KW-0862">Zinc</keyword>
<evidence type="ECO:0000256" key="1">
    <source>
        <dbReference type="ARBA" id="ARBA00022723"/>
    </source>
</evidence>
<accession>A0A4U0WWV1</accession>
<dbReference type="AlphaFoldDB" id="A0A4U0WWV1"/>
<comment type="caution">
    <text evidence="7">The sequence shown here is derived from an EMBL/GenBank/DDBJ whole genome shotgun (WGS) entry which is preliminary data.</text>
</comment>
<dbReference type="Proteomes" id="UP000308768">
    <property type="component" value="Unassembled WGS sequence"/>
</dbReference>
<evidence type="ECO:0000256" key="2">
    <source>
        <dbReference type="ARBA" id="ARBA00022771"/>
    </source>
</evidence>
<dbReference type="PROSITE" id="PS50114">
    <property type="entry name" value="GATA_ZN_FINGER_2"/>
    <property type="match status" value="1"/>
</dbReference>
<keyword evidence="8" id="KW-1185">Reference proteome</keyword>
<dbReference type="InterPro" id="IPR051140">
    <property type="entry name" value="GATA_TF"/>
</dbReference>
<dbReference type="OrthoDB" id="2162994at2759"/>
<keyword evidence="2 4" id="KW-0863">Zinc-finger</keyword>
<feature type="domain" description="GATA-type" evidence="6">
    <location>
        <begin position="185"/>
        <end position="215"/>
    </location>
</feature>
<keyword evidence="1" id="KW-0479">Metal-binding</keyword>
<dbReference type="SUPFAM" id="SSF57716">
    <property type="entry name" value="Glucocorticoid receptor-like (DNA-binding domain)"/>
    <property type="match status" value="1"/>
</dbReference>
<dbReference type="Gene3D" id="3.30.50.10">
    <property type="entry name" value="Erythroid Transcription Factor GATA-1, subunit A"/>
    <property type="match status" value="1"/>
</dbReference>
<dbReference type="GO" id="GO:0008270">
    <property type="term" value="F:zinc ion binding"/>
    <property type="evidence" value="ECO:0007669"/>
    <property type="project" value="UniProtKB-KW"/>
</dbReference>
<dbReference type="SMART" id="SM00401">
    <property type="entry name" value="ZnF_GATA"/>
    <property type="match status" value="1"/>
</dbReference>
<reference evidence="7 8" key="1">
    <citation type="submission" date="2017-03" db="EMBL/GenBank/DDBJ databases">
        <title>Genomes of endolithic fungi from Antarctica.</title>
        <authorList>
            <person name="Coleine C."/>
            <person name="Masonjones S."/>
            <person name="Stajich J.E."/>
        </authorList>
    </citation>
    <scope>NUCLEOTIDE SEQUENCE [LARGE SCALE GENOMIC DNA]</scope>
    <source>
        <strain evidence="7 8">CCFEE 5187</strain>
    </source>
</reference>
<dbReference type="CDD" id="cd00202">
    <property type="entry name" value="ZnF_GATA"/>
    <property type="match status" value="1"/>
</dbReference>
<dbReference type="Pfam" id="PF00320">
    <property type="entry name" value="GATA"/>
    <property type="match status" value="1"/>
</dbReference>
<evidence type="ECO:0000256" key="3">
    <source>
        <dbReference type="ARBA" id="ARBA00022833"/>
    </source>
</evidence>
<evidence type="ECO:0000313" key="7">
    <source>
        <dbReference type="EMBL" id="TKA68232.1"/>
    </source>
</evidence>
<evidence type="ECO:0000256" key="5">
    <source>
        <dbReference type="SAM" id="MobiDB-lite"/>
    </source>
</evidence>
<feature type="region of interest" description="Disordered" evidence="5">
    <location>
        <begin position="147"/>
        <end position="201"/>
    </location>
</feature>
<evidence type="ECO:0000259" key="6">
    <source>
        <dbReference type="PROSITE" id="PS50114"/>
    </source>
</evidence>
<dbReference type="InterPro" id="IPR000679">
    <property type="entry name" value="Znf_GATA"/>
</dbReference>
<evidence type="ECO:0000256" key="4">
    <source>
        <dbReference type="PROSITE-ProRule" id="PRU00094"/>
    </source>
</evidence>
<protein>
    <recommendedName>
        <fullName evidence="6">GATA-type domain-containing protein</fullName>
    </recommendedName>
</protein>